<keyword evidence="3" id="KW-1185">Reference proteome</keyword>
<feature type="region of interest" description="Disordered" evidence="1">
    <location>
        <begin position="252"/>
        <end position="280"/>
    </location>
</feature>
<feature type="compositionally biased region" description="Basic and acidic residues" evidence="1">
    <location>
        <begin position="255"/>
        <end position="267"/>
    </location>
</feature>
<accession>A0A428NRV1</accession>
<reference evidence="2 3" key="1">
    <citation type="submission" date="2017-06" db="EMBL/GenBank/DDBJ databases">
        <title>Comparative genomic analysis of Ambrosia Fusariam Clade fungi.</title>
        <authorList>
            <person name="Stajich J.E."/>
            <person name="Carrillo J."/>
            <person name="Kijimoto T."/>
            <person name="Eskalen A."/>
            <person name="O'Donnell K."/>
            <person name="Kasson M."/>
        </authorList>
    </citation>
    <scope>NUCLEOTIDE SEQUENCE [LARGE SCALE GENOMIC DNA]</scope>
    <source>
        <strain evidence="2 3">NRRL62584</strain>
    </source>
</reference>
<feature type="region of interest" description="Disordered" evidence="1">
    <location>
        <begin position="361"/>
        <end position="428"/>
    </location>
</feature>
<comment type="caution">
    <text evidence="2">The sequence shown here is derived from an EMBL/GenBank/DDBJ whole genome shotgun (WGS) entry which is preliminary data.</text>
</comment>
<dbReference type="PANTHER" id="PTHR37538">
    <property type="entry name" value="BTB DOMAIN-CONTAINING PROTEIN"/>
    <property type="match status" value="1"/>
</dbReference>
<dbReference type="STRING" id="1325734.A0A428NRV1"/>
<dbReference type="PANTHER" id="PTHR37538:SF1">
    <property type="entry name" value="BTB DOMAIN-CONTAINING PROTEIN"/>
    <property type="match status" value="1"/>
</dbReference>
<evidence type="ECO:0000313" key="3">
    <source>
        <dbReference type="Proteomes" id="UP000288168"/>
    </source>
</evidence>
<dbReference type="OrthoDB" id="3594103at2759"/>
<dbReference type="Proteomes" id="UP000288168">
    <property type="component" value="Unassembled WGS sequence"/>
</dbReference>
<dbReference type="EMBL" id="NKCI01000321">
    <property type="protein sequence ID" value="RSL43528.1"/>
    <property type="molecule type" value="Genomic_DNA"/>
</dbReference>
<feature type="region of interest" description="Disordered" evidence="1">
    <location>
        <begin position="1"/>
        <end position="34"/>
    </location>
</feature>
<organism evidence="2 3">
    <name type="scientific">Fusarium duplospermum</name>
    <dbReference type="NCBI Taxonomy" id="1325734"/>
    <lineage>
        <taxon>Eukaryota</taxon>
        <taxon>Fungi</taxon>
        <taxon>Dikarya</taxon>
        <taxon>Ascomycota</taxon>
        <taxon>Pezizomycotina</taxon>
        <taxon>Sordariomycetes</taxon>
        <taxon>Hypocreomycetidae</taxon>
        <taxon>Hypocreales</taxon>
        <taxon>Nectriaceae</taxon>
        <taxon>Fusarium</taxon>
        <taxon>Fusarium solani species complex</taxon>
    </lineage>
</organism>
<protein>
    <submittedName>
        <fullName evidence="2">Uncharacterized protein</fullName>
    </submittedName>
</protein>
<evidence type="ECO:0000256" key="1">
    <source>
        <dbReference type="SAM" id="MobiDB-lite"/>
    </source>
</evidence>
<proteinExistence type="predicted"/>
<sequence>MSIYQVNKQGEAAPRLRDGESDSMGKNMDSRPEHSPYASQVCAVYFQGNGPLHIPHALLHQSAELASRDVATGYCSSSFHELHLNDIAYDTGHVLIHFLATGRYQCLKPQGDTSTKRYTSEFTTALRVYAAAQSFQLPSLRDLARREMIDLGDRLSLPSLVNIMEESRPSMNTLPGIAAYVESRILAFAENITRPTSEKILAEIGTPNTLSMVLLKTILLLQTSELSPRDESLRKEELVEILRGLTDTGPIAKGKASDVDRAMKEAEEQAANRAEEKASKEAEKAAAAAVAVAQRIVEAQAAEAEVAREEEDIALLLDKRRRRKGRLLKKDQERLSTLEHNAAKRAEARAAREIAEAETAHAFSAPAEDKVGLSEPSFTFPTPDDDYPSVRSSADRGISDIDQPQAEGGDESFPEPVFSKSSSCNDNDWRCIRFSPSSASGDFELTG</sequence>
<name>A0A428NRV1_9HYPO</name>
<dbReference type="AlphaFoldDB" id="A0A428NRV1"/>
<gene>
    <name evidence="2" type="ORF">CEP54_015053</name>
</gene>
<evidence type="ECO:0000313" key="2">
    <source>
        <dbReference type="EMBL" id="RSL43528.1"/>
    </source>
</evidence>